<organism evidence="2 3">
    <name type="scientific">Setaria viridis</name>
    <name type="common">Green bristlegrass</name>
    <name type="synonym">Setaria italica subsp. viridis</name>
    <dbReference type="NCBI Taxonomy" id="4556"/>
    <lineage>
        <taxon>Eukaryota</taxon>
        <taxon>Viridiplantae</taxon>
        <taxon>Streptophyta</taxon>
        <taxon>Embryophyta</taxon>
        <taxon>Tracheophyta</taxon>
        <taxon>Spermatophyta</taxon>
        <taxon>Magnoliopsida</taxon>
        <taxon>Liliopsida</taxon>
        <taxon>Poales</taxon>
        <taxon>Poaceae</taxon>
        <taxon>PACMAD clade</taxon>
        <taxon>Panicoideae</taxon>
        <taxon>Panicodae</taxon>
        <taxon>Paniceae</taxon>
        <taxon>Cenchrinae</taxon>
        <taxon>Setaria</taxon>
    </lineage>
</organism>
<protein>
    <submittedName>
        <fullName evidence="2">Uncharacterized protein</fullName>
    </submittedName>
</protein>
<sequence length="34" mass="3530">MGGWGGRPGATGRGGRVRLCGRSQMGALVRKSEK</sequence>
<feature type="compositionally biased region" description="Gly residues" evidence="1">
    <location>
        <begin position="1"/>
        <end position="14"/>
    </location>
</feature>
<dbReference type="Proteomes" id="UP000298652">
    <property type="component" value="Chromosome 2"/>
</dbReference>
<proteinExistence type="predicted"/>
<feature type="region of interest" description="Disordered" evidence="1">
    <location>
        <begin position="1"/>
        <end position="34"/>
    </location>
</feature>
<dbReference type="AlphaFoldDB" id="A0A4V6DBK9"/>
<evidence type="ECO:0000313" key="2">
    <source>
        <dbReference type="EMBL" id="TKW34496.1"/>
    </source>
</evidence>
<gene>
    <name evidence="2" type="ORF">SEVIR_2G310851v2</name>
</gene>
<evidence type="ECO:0000313" key="3">
    <source>
        <dbReference type="Proteomes" id="UP000298652"/>
    </source>
</evidence>
<name>A0A4V6DBK9_SETVI</name>
<evidence type="ECO:0000256" key="1">
    <source>
        <dbReference type="SAM" id="MobiDB-lite"/>
    </source>
</evidence>
<accession>A0A4V6DBK9</accession>
<dbReference type="EMBL" id="CM016553">
    <property type="protein sequence ID" value="TKW34496.1"/>
    <property type="molecule type" value="Genomic_DNA"/>
</dbReference>
<reference evidence="2" key="1">
    <citation type="submission" date="2019-03" db="EMBL/GenBank/DDBJ databases">
        <title>WGS assembly of Setaria viridis.</title>
        <authorList>
            <person name="Huang P."/>
            <person name="Jenkins J."/>
            <person name="Grimwood J."/>
            <person name="Barry K."/>
            <person name="Healey A."/>
            <person name="Mamidi S."/>
            <person name="Sreedasyam A."/>
            <person name="Shu S."/>
            <person name="Feldman M."/>
            <person name="Wu J."/>
            <person name="Yu Y."/>
            <person name="Chen C."/>
            <person name="Johnson J."/>
            <person name="Rokhsar D."/>
            <person name="Baxter I."/>
            <person name="Schmutz J."/>
            <person name="Brutnell T."/>
            <person name="Kellogg E."/>
        </authorList>
    </citation>
    <scope>NUCLEOTIDE SEQUENCE [LARGE SCALE GENOMIC DNA]</scope>
</reference>
<dbReference type="Gramene" id="TKW34496">
    <property type="protein sequence ID" value="TKW34496"/>
    <property type="gene ID" value="SEVIR_2G310851v2"/>
</dbReference>
<keyword evidence="3" id="KW-1185">Reference proteome</keyword>